<evidence type="ECO:0000256" key="4">
    <source>
        <dbReference type="ARBA" id="ARBA00022989"/>
    </source>
</evidence>
<evidence type="ECO:0000256" key="1">
    <source>
        <dbReference type="ARBA" id="ARBA00004141"/>
    </source>
</evidence>
<name>A0AAV6TLR1_9ARAC</name>
<dbReference type="GO" id="GO:1902600">
    <property type="term" value="P:proton transmembrane transport"/>
    <property type="evidence" value="ECO:0007669"/>
    <property type="project" value="InterPro"/>
</dbReference>
<evidence type="ECO:0000256" key="5">
    <source>
        <dbReference type="ARBA" id="ARBA00023136"/>
    </source>
</evidence>
<dbReference type="GO" id="GO:0015297">
    <property type="term" value="F:antiporter activity"/>
    <property type="evidence" value="ECO:0007669"/>
    <property type="project" value="InterPro"/>
</dbReference>
<keyword evidence="9" id="KW-1185">Reference proteome</keyword>
<sequence>MVNLRKYFPPDSIFQHKTSCCSWYRVKENILLLLTQLVSLIFLIGTLYGILGNDVLPGTEIFALLLLAISAYGGGVLAGLIRLPPLVGMLVVGILYRNLSFIPYQKNISIMWASTLREISLVVILLKAGLALDPKKLKEMKLDVFKLSFIPCLFEAATSAVFIHFSRLTCLGSGFHLGYVGQILKL</sequence>
<reference evidence="8 9" key="1">
    <citation type="journal article" date="2022" name="Nat. Ecol. Evol.">
        <title>A masculinizing supergene underlies an exaggerated male reproductive morph in a spider.</title>
        <authorList>
            <person name="Hendrickx F."/>
            <person name="De Corte Z."/>
            <person name="Sonet G."/>
            <person name="Van Belleghem S.M."/>
            <person name="Kostlbacher S."/>
            <person name="Vangestel C."/>
        </authorList>
    </citation>
    <scope>NUCLEOTIDE SEQUENCE [LARGE SCALE GENOMIC DNA]</scope>
    <source>
        <strain evidence="8">W744_W776</strain>
    </source>
</reference>
<proteinExistence type="inferred from homology"/>
<keyword evidence="3 6" id="KW-0812">Transmembrane</keyword>
<dbReference type="InterPro" id="IPR051843">
    <property type="entry name" value="CPA1_transporter"/>
</dbReference>
<evidence type="ECO:0000313" key="9">
    <source>
        <dbReference type="Proteomes" id="UP000827092"/>
    </source>
</evidence>
<dbReference type="Gene3D" id="1.20.1530.20">
    <property type="match status" value="1"/>
</dbReference>
<keyword evidence="4 6" id="KW-1133">Transmembrane helix</keyword>
<organism evidence="8 9">
    <name type="scientific">Oedothorax gibbosus</name>
    <dbReference type="NCBI Taxonomy" id="931172"/>
    <lineage>
        <taxon>Eukaryota</taxon>
        <taxon>Metazoa</taxon>
        <taxon>Ecdysozoa</taxon>
        <taxon>Arthropoda</taxon>
        <taxon>Chelicerata</taxon>
        <taxon>Arachnida</taxon>
        <taxon>Araneae</taxon>
        <taxon>Araneomorphae</taxon>
        <taxon>Entelegynae</taxon>
        <taxon>Araneoidea</taxon>
        <taxon>Linyphiidae</taxon>
        <taxon>Erigoninae</taxon>
        <taxon>Oedothorax</taxon>
    </lineage>
</organism>
<dbReference type="AlphaFoldDB" id="A0AAV6TLR1"/>
<dbReference type="PANTHER" id="PTHR31102:SF1">
    <property type="entry name" value="CATION_H+ EXCHANGER DOMAIN-CONTAINING PROTEIN"/>
    <property type="match status" value="1"/>
</dbReference>
<accession>A0AAV6TLR1</accession>
<dbReference type="EMBL" id="JAFNEN010002443">
    <property type="protein sequence ID" value="KAG8172704.1"/>
    <property type="molecule type" value="Genomic_DNA"/>
</dbReference>
<feature type="transmembrane region" description="Helical" evidence="6">
    <location>
        <begin position="62"/>
        <end position="81"/>
    </location>
</feature>
<comment type="caution">
    <text evidence="8">The sequence shown here is derived from an EMBL/GenBank/DDBJ whole genome shotgun (WGS) entry which is preliminary data.</text>
</comment>
<evidence type="ECO:0000313" key="8">
    <source>
        <dbReference type="EMBL" id="KAG8172704.1"/>
    </source>
</evidence>
<evidence type="ECO:0000256" key="2">
    <source>
        <dbReference type="ARBA" id="ARBA00007367"/>
    </source>
</evidence>
<comment type="subcellular location">
    <subcellularLocation>
        <location evidence="1">Membrane</location>
        <topology evidence="1">Multi-pass membrane protein</topology>
    </subcellularLocation>
</comment>
<dbReference type="PANTHER" id="PTHR31102">
    <property type="match status" value="1"/>
</dbReference>
<comment type="similarity">
    <text evidence="2">Belongs to the monovalent cation:proton antiporter 1 (CPA1) transporter (TC 2.A.36) family.</text>
</comment>
<protein>
    <recommendedName>
        <fullName evidence="7">Cation/H+ exchanger transmembrane domain-containing protein</fullName>
    </recommendedName>
</protein>
<evidence type="ECO:0000256" key="3">
    <source>
        <dbReference type="ARBA" id="ARBA00022692"/>
    </source>
</evidence>
<keyword evidence="5 6" id="KW-0472">Membrane</keyword>
<dbReference type="InterPro" id="IPR006153">
    <property type="entry name" value="Cation/H_exchanger_TM"/>
</dbReference>
<feature type="domain" description="Cation/H+ exchanger transmembrane" evidence="7">
    <location>
        <begin position="72"/>
        <end position="166"/>
    </location>
</feature>
<feature type="transmembrane region" description="Helical" evidence="6">
    <location>
        <begin position="144"/>
        <end position="165"/>
    </location>
</feature>
<dbReference type="Pfam" id="PF00999">
    <property type="entry name" value="Na_H_Exchanger"/>
    <property type="match status" value="1"/>
</dbReference>
<dbReference type="Proteomes" id="UP000827092">
    <property type="component" value="Unassembled WGS sequence"/>
</dbReference>
<dbReference type="GO" id="GO:0016020">
    <property type="term" value="C:membrane"/>
    <property type="evidence" value="ECO:0007669"/>
    <property type="project" value="UniProtKB-SubCell"/>
</dbReference>
<evidence type="ECO:0000259" key="7">
    <source>
        <dbReference type="Pfam" id="PF00999"/>
    </source>
</evidence>
<evidence type="ECO:0000256" key="6">
    <source>
        <dbReference type="SAM" id="Phobius"/>
    </source>
</evidence>
<dbReference type="InterPro" id="IPR038770">
    <property type="entry name" value="Na+/solute_symporter_sf"/>
</dbReference>
<gene>
    <name evidence="8" type="ORF">JTE90_011582</name>
</gene>
<feature type="transmembrane region" description="Helical" evidence="6">
    <location>
        <begin position="30"/>
        <end position="50"/>
    </location>
</feature>